<protein>
    <submittedName>
        <fullName evidence="1">Uncharacterized protein</fullName>
    </submittedName>
</protein>
<reference evidence="1" key="2">
    <citation type="journal article" date="2015" name="Data Brief">
        <title>Shoot transcriptome of the giant reed, Arundo donax.</title>
        <authorList>
            <person name="Barrero R.A."/>
            <person name="Guerrero F.D."/>
            <person name="Moolhuijzen P."/>
            <person name="Goolsby J.A."/>
            <person name="Tidwell J."/>
            <person name="Bellgard S.E."/>
            <person name="Bellgard M.I."/>
        </authorList>
    </citation>
    <scope>NUCLEOTIDE SEQUENCE</scope>
    <source>
        <tissue evidence="1">Shoot tissue taken approximately 20 cm above the soil surface</tissue>
    </source>
</reference>
<proteinExistence type="predicted"/>
<organism evidence="1">
    <name type="scientific">Arundo donax</name>
    <name type="common">Giant reed</name>
    <name type="synonym">Donax arundinaceus</name>
    <dbReference type="NCBI Taxonomy" id="35708"/>
    <lineage>
        <taxon>Eukaryota</taxon>
        <taxon>Viridiplantae</taxon>
        <taxon>Streptophyta</taxon>
        <taxon>Embryophyta</taxon>
        <taxon>Tracheophyta</taxon>
        <taxon>Spermatophyta</taxon>
        <taxon>Magnoliopsida</taxon>
        <taxon>Liliopsida</taxon>
        <taxon>Poales</taxon>
        <taxon>Poaceae</taxon>
        <taxon>PACMAD clade</taxon>
        <taxon>Arundinoideae</taxon>
        <taxon>Arundineae</taxon>
        <taxon>Arundo</taxon>
    </lineage>
</organism>
<accession>A0A0A9F854</accession>
<sequence>MSLLSEKCDHLTIHKPKRRIVQGVSKVVLTIQ</sequence>
<evidence type="ECO:0000313" key="1">
    <source>
        <dbReference type="EMBL" id="JAE08512.1"/>
    </source>
</evidence>
<dbReference type="EMBL" id="GBRH01189384">
    <property type="protein sequence ID" value="JAE08512.1"/>
    <property type="molecule type" value="Transcribed_RNA"/>
</dbReference>
<reference evidence="1" key="1">
    <citation type="submission" date="2014-09" db="EMBL/GenBank/DDBJ databases">
        <authorList>
            <person name="Magalhaes I.L.F."/>
            <person name="Oliveira U."/>
            <person name="Santos F.R."/>
            <person name="Vidigal T.H.D.A."/>
            <person name="Brescovit A.D."/>
            <person name="Santos A.J."/>
        </authorList>
    </citation>
    <scope>NUCLEOTIDE SEQUENCE</scope>
    <source>
        <tissue evidence="1">Shoot tissue taken approximately 20 cm above the soil surface</tissue>
    </source>
</reference>
<dbReference type="AlphaFoldDB" id="A0A0A9F854"/>
<name>A0A0A9F854_ARUDO</name>